<keyword evidence="7 10" id="KW-1133">Transmembrane helix</keyword>
<dbReference type="FunFam" id="1.20.1740.10:FF:000055">
    <property type="entry name" value="Amino acid permease 6"/>
    <property type="match status" value="1"/>
</dbReference>
<dbReference type="PANTHER" id="PTHR48017">
    <property type="entry name" value="OS05G0424000 PROTEIN-RELATED"/>
    <property type="match status" value="1"/>
</dbReference>
<dbReference type="EMBL" id="JARYMX010000006">
    <property type="protein sequence ID" value="KAJ9545996.1"/>
    <property type="molecule type" value="Genomic_DNA"/>
</dbReference>
<evidence type="ECO:0000256" key="3">
    <source>
        <dbReference type="ARBA" id="ARBA00022475"/>
    </source>
</evidence>
<feature type="transmembrane region" description="Helical" evidence="10">
    <location>
        <begin position="283"/>
        <end position="304"/>
    </location>
</feature>
<feature type="transmembrane region" description="Helical" evidence="10">
    <location>
        <begin position="324"/>
        <end position="345"/>
    </location>
</feature>
<keyword evidence="5" id="KW-0769">Symport</keyword>
<accession>A0AA38T061</accession>
<feature type="domain" description="Amino acid transporter transmembrane" evidence="11">
    <location>
        <begin position="39"/>
        <end position="470"/>
    </location>
</feature>
<dbReference type="GO" id="GO:0005886">
    <property type="term" value="C:plasma membrane"/>
    <property type="evidence" value="ECO:0007669"/>
    <property type="project" value="UniProtKB-SubCell"/>
</dbReference>
<evidence type="ECO:0000259" key="11">
    <source>
        <dbReference type="Pfam" id="PF01490"/>
    </source>
</evidence>
<protein>
    <recommendedName>
        <fullName evidence="11">Amino acid transporter transmembrane domain-containing protein</fullName>
    </recommendedName>
</protein>
<evidence type="ECO:0000256" key="9">
    <source>
        <dbReference type="ARBA" id="ARBA00061463"/>
    </source>
</evidence>
<keyword evidence="4 10" id="KW-0812">Transmembrane</keyword>
<dbReference type="GO" id="GO:0015293">
    <property type="term" value="F:symporter activity"/>
    <property type="evidence" value="ECO:0007669"/>
    <property type="project" value="UniProtKB-KW"/>
</dbReference>
<comment type="subcellular location">
    <subcellularLocation>
        <location evidence="1">Cell membrane</location>
    </subcellularLocation>
</comment>
<dbReference type="GO" id="GO:0006865">
    <property type="term" value="P:amino acid transport"/>
    <property type="evidence" value="ECO:0007669"/>
    <property type="project" value="UniProtKB-KW"/>
</dbReference>
<gene>
    <name evidence="12" type="ORF">OSB04_025703</name>
</gene>
<evidence type="ECO:0000313" key="13">
    <source>
        <dbReference type="Proteomes" id="UP001172457"/>
    </source>
</evidence>
<sequence length="484" mass="53481">MKMDQNAASKYHQTFEISGDFPPQPPSKFFDDDGRPKRTGTLWTASAHIITAVIGSGVLALAWATAQLGWVAGPTVLFLFSFVTYYCSCLLASCYRTGDPVTGKRNYTYMEAVKSNLGGFKFKICGFIQYFNLTGTTIGYTIAASISMMAIKRSSCFHEKGHENPCGVSGTPFMLLFGAVEILLSQIPDFHEISWLSMVAAVMSFTYSAIGLGLGIAKFAENGSIKGSLSGISVGEVTKTQKIWRSFQAFGAIAFAYSYSQVLIEIEDTIKSPPAEQQTMKKATLISVVTTTIFYMLCGCFGYASFGDHAPGNLLTGFGFYEPFWLVDIANIAIVIHLVGAYQVFAQPLFAFVEQTTEQYFPESKLVTKDIHIPIPGHKPYKLNVFRLIWRSMFVCMTTLVAMLVPFFEDVVGILGAVGFWPLTVYFPIEMYITQKKVPKWSNKWISLRILSLVCFVISVCAAAGSIAGVLNDLKVYKPFKTMY</sequence>
<comment type="caution">
    <text evidence="12">The sequence shown here is derived from an EMBL/GenBank/DDBJ whole genome shotgun (WGS) entry which is preliminary data.</text>
</comment>
<keyword evidence="13" id="KW-1185">Reference proteome</keyword>
<dbReference type="InterPro" id="IPR013057">
    <property type="entry name" value="AA_transpt_TM"/>
</dbReference>
<dbReference type="Proteomes" id="UP001172457">
    <property type="component" value="Chromosome 6"/>
</dbReference>
<evidence type="ECO:0000256" key="2">
    <source>
        <dbReference type="ARBA" id="ARBA00022448"/>
    </source>
</evidence>
<evidence type="ECO:0000256" key="6">
    <source>
        <dbReference type="ARBA" id="ARBA00022970"/>
    </source>
</evidence>
<evidence type="ECO:0000256" key="7">
    <source>
        <dbReference type="ARBA" id="ARBA00022989"/>
    </source>
</evidence>
<feature type="transmembrane region" description="Helical" evidence="10">
    <location>
        <begin position="388"/>
        <end position="405"/>
    </location>
</feature>
<proteinExistence type="inferred from homology"/>
<feature type="transmembrane region" description="Helical" evidence="10">
    <location>
        <begin position="193"/>
        <end position="217"/>
    </location>
</feature>
<keyword evidence="6" id="KW-0029">Amino-acid transport</keyword>
<feature type="transmembrane region" description="Helical" evidence="10">
    <location>
        <begin position="130"/>
        <end position="151"/>
    </location>
</feature>
<feature type="transmembrane region" description="Helical" evidence="10">
    <location>
        <begin position="450"/>
        <end position="471"/>
    </location>
</feature>
<evidence type="ECO:0000256" key="1">
    <source>
        <dbReference type="ARBA" id="ARBA00004236"/>
    </source>
</evidence>
<keyword evidence="3" id="KW-1003">Cell membrane</keyword>
<organism evidence="12 13">
    <name type="scientific">Centaurea solstitialis</name>
    <name type="common">yellow star-thistle</name>
    <dbReference type="NCBI Taxonomy" id="347529"/>
    <lineage>
        <taxon>Eukaryota</taxon>
        <taxon>Viridiplantae</taxon>
        <taxon>Streptophyta</taxon>
        <taxon>Embryophyta</taxon>
        <taxon>Tracheophyta</taxon>
        <taxon>Spermatophyta</taxon>
        <taxon>Magnoliopsida</taxon>
        <taxon>eudicotyledons</taxon>
        <taxon>Gunneridae</taxon>
        <taxon>Pentapetalae</taxon>
        <taxon>asterids</taxon>
        <taxon>campanulids</taxon>
        <taxon>Asterales</taxon>
        <taxon>Asteraceae</taxon>
        <taxon>Carduoideae</taxon>
        <taxon>Cardueae</taxon>
        <taxon>Centaureinae</taxon>
        <taxon>Centaurea</taxon>
    </lineage>
</organism>
<feature type="transmembrane region" description="Helical" evidence="10">
    <location>
        <begin position="411"/>
        <end position="429"/>
    </location>
</feature>
<dbReference type="Pfam" id="PF01490">
    <property type="entry name" value="Aa_trans"/>
    <property type="match status" value="1"/>
</dbReference>
<comment type="similarity">
    <text evidence="9">Belongs to the amino acid/polyamine transporter 2 family. Amino acid/auxin permease (AAAP) (TC 2.A.18.2) subfamily.</text>
</comment>
<keyword evidence="2" id="KW-0813">Transport</keyword>
<feature type="transmembrane region" description="Helical" evidence="10">
    <location>
        <begin position="76"/>
        <end position="95"/>
    </location>
</feature>
<evidence type="ECO:0000256" key="10">
    <source>
        <dbReference type="SAM" id="Phobius"/>
    </source>
</evidence>
<dbReference type="Gene3D" id="1.20.1740.10">
    <property type="entry name" value="Amino acid/polyamine transporter I"/>
    <property type="match status" value="1"/>
</dbReference>
<reference evidence="12" key="1">
    <citation type="submission" date="2023-03" db="EMBL/GenBank/DDBJ databases">
        <title>Chromosome-scale reference genome and RAD-based genetic map of yellow starthistle (Centaurea solstitialis) reveal putative structural variation and QTLs associated with invader traits.</title>
        <authorList>
            <person name="Reatini B."/>
            <person name="Cang F.A."/>
            <person name="Jiang Q."/>
            <person name="Mckibben M.T.W."/>
            <person name="Barker M.S."/>
            <person name="Rieseberg L.H."/>
            <person name="Dlugosch K.M."/>
        </authorList>
    </citation>
    <scope>NUCLEOTIDE SEQUENCE</scope>
    <source>
        <strain evidence="12">CAN-66</strain>
        <tissue evidence="12">Leaf</tissue>
    </source>
</reference>
<name>A0AA38T061_9ASTR</name>
<keyword evidence="8 10" id="KW-0472">Membrane</keyword>
<evidence type="ECO:0000256" key="8">
    <source>
        <dbReference type="ARBA" id="ARBA00023136"/>
    </source>
</evidence>
<feature type="transmembrane region" description="Helical" evidence="10">
    <location>
        <begin position="42"/>
        <end position="64"/>
    </location>
</feature>
<evidence type="ECO:0000313" key="12">
    <source>
        <dbReference type="EMBL" id="KAJ9545996.1"/>
    </source>
</evidence>
<dbReference type="AlphaFoldDB" id="A0AA38T061"/>
<evidence type="ECO:0000256" key="5">
    <source>
        <dbReference type="ARBA" id="ARBA00022847"/>
    </source>
</evidence>
<evidence type="ECO:0000256" key="4">
    <source>
        <dbReference type="ARBA" id="ARBA00022692"/>
    </source>
</evidence>